<name>A0A2H3KVN1_9CHLR</name>
<dbReference type="Pfam" id="PF02643">
    <property type="entry name" value="DUF192"/>
    <property type="match status" value="1"/>
</dbReference>
<sequence>MTVAVYNQTRGVPLALACTEARSFLARGKGLIGHPGLAPGEGLLIVPCSSVHSFFMRFPIDVVFVNRHDRVVGLTSALPPNRPFAGAWRAHYVVELPAGMIAATGTALGDQVSIERQDAVR</sequence>
<proteinExistence type="predicted"/>
<dbReference type="Gene3D" id="2.60.120.1140">
    <property type="entry name" value="Protein of unknown function DUF192"/>
    <property type="match status" value="1"/>
</dbReference>
<dbReference type="RefSeq" id="WP_097655446.1">
    <property type="nucleotide sequence ID" value="NZ_LYXE01000200.1"/>
</dbReference>
<dbReference type="InterPro" id="IPR003795">
    <property type="entry name" value="DUF192"/>
</dbReference>
<evidence type="ECO:0000313" key="1">
    <source>
        <dbReference type="EMBL" id="PDV96411.1"/>
    </source>
</evidence>
<evidence type="ECO:0000313" key="2">
    <source>
        <dbReference type="Proteomes" id="UP000220922"/>
    </source>
</evidence>
<reference evidence="1 2" key="1">
    <citation type="submission" date="2016-05" db="EMBL/GenBank/DDBJ databases">
        <authorList>
            <person name="Lavstsen T."/>
            <person name="Jespersen J.S."/>
        </authorList>
    </citation>
    <scope>NUCLEOTIDE SEQUENCE [LARGE SCALE GENOMIC DNA]</scope>
    <source>
        <strain evidence="1 2">B7-9</strain>
    </source>
</reference>
<dbReference type="PANTHER" id="PTHR37953:SF1">
    <property type="entry name" value="UPF0127 PROTEIN MJ1496"/>
    <property type="match status" value="1"/>
</dbReference>
<dbReference type="InterPro" id="IPR038695">
    <property type="entry name" value="Saro_0823-like_sf"/>
</dbReference>
<organism evidence="1 2">
    <name type="scientific">Candidatus Chloroploca asiatica</name>
    <dbReference type="NCBI Taxonomy" id="1506545"/>
    <lineage>
        <taxon>Bacteria</taxon>
        <taxon>Bacillati</taxon>
        <taxon>Chloroflexota</taxon>
        <taxon>Chloroflexia</taxon>
        <taxon>Chloroflexales</taxon>
        <taxon>Chloroflexineae</taxon>
        <taxon>Oscillochloridaceae</taxon>
        <taxon>Candidatus Chloroploca</taxon>
    </lineage>
</organism>
<dbReference type="Proteomes" id="UP000220922">
    <property type="component" value="Unassembled WGS sequence"/>
</dbReference>
<dbReference type="EMBL" id="LYXE01000200">
    <property type="protein sequence ID" value="PDV96411.1"/>
    <property type="molecule type" value="Genomic_DNA"/>
</dbReference>
<dbReference type="PANTHER" id="PTHR37953">
    <property type="entry name" value="UPF0127 PROTEIN MJ1496"/>
    <property type="match status" value="1"/>
</dbReference>
<dbReference type="AlphaFoldDB" id="A0A2H3KVN1"/>
<evidence type="ECO:0008006" key="3">
    <source>
        <dbReference type="Google" id="ProtNLM"/>
    </source>
</evidence>
<keyword evidence="2" id="KW-1185">Reference proteome</keyword>
<comment type="caution">
    <text evidence="1">The sequence shown here is derived from an EMBL/GenBank/DDBJ whole genome shotgun (WGS) entry which is preliminary data.</text>
</comment>
<dbReference type="OrthoDB" id="9813379at2"/>
<protein>
    <recommendedName>
        <fullName evidence="3">DUF192 domain-containing protein</fullName>
    </recommendedName>
</protein>
<accession>A0A2H3KVN1</accession>
<gene>
    <name evidence="1" type="ORF">A9Q02_06860</name>
</gene>